<feature type="region of interest" description="Disordered" evidence="6">
    <location>
        <begin position="556"/>
        <end position="589"/>
    </location>
</feature>
<evidence type="ECO:0000256" key="6">
    <source>
        <dbReference type="SAM" id="MobiDB-lite"/>
    </source>
</evidence>
<dbReference type="PANTHER" id="PTHR24403:SF67">
    <property type="entry name" value="FI01116P-RELATED"/>
    <property type="match status" value="1"/>
</dbReference>
<dbReference type="Gene3D" id="3.30.160.60">
    <property type="entry name" value="Classic Zinc Finger"/>
    <property type="match status" value="1"/>
</dbReference>
<dbReference type="AlphaFoldDB" id="A0A8S4QEE1"/>
<evidence type="ECO:0000256" key="3">
    <source>
        <dbReference type="ARBA" id="ARBA00022771"/>
    </source>
</evidence>
<proteinExistence type="predicted"/>
<dbReference type="InterPro" id="IPR050688">
    <property type="entry name" value="Zinc_finger/UBP_domain"/>
</dbReference>
<evidence type="ECO:0000256" key="1">
    <source>
        <dbReference type="ARBA" id="ARBA00022723"/>
    </source>
</evidence>
<organism evidence="8 9">
    <name type="scientific">Owenia fusiformis</name>
    <name type="common">Polychaete worm</name>
    <dbReference type="NCBI Taxonomy" id="6347"/>
    <lineage>
        <taxon>Eukaryota</taxon>
        <taxon>Metazoa</taxon>
        <taxon>Spiralia</taxon>
        <taxon>Lophotrochozoa</taxon>
        <taxon>Annelida</taxon>
        <taxon>Polychaeta</taxon>
        <taxon>Sedentaria</taxon>
        <taxon>Canalipalpata</taxon>
        <taxon>Sabellida</taxon>
        <taxon>Oweniida</taxon>
        <taxon>Oweniidae</taxon>
        <taxon>Owenia</taxon>
    </lineage>
</organism>
<feature type="domain" description="C2H2-type" evidence="7">
    <location>
        <begin position="346"/>
        <end position="374"/>
    </location>
</feature>
<evidence type="ECO:0000256" key="4">
    <source>
        <dbReference type="ARBA" id="ARBA00022833"/>
    </source>
</evidence>
<keyword evidence="1" id="KW-0479">Metal-binding</keyword>
<reference evidence="8" key="1">
    <citation type="submission" date="2022-03" db="EMBL/GenBank/DDBJ databases">
        <authorList>
            <person name="Martin C."/>
        </authorList>
    </citation>
    <scope>NUCLEOTIDE SEQUENCE</scope>
</reference>
<evidence type="ECO:0000256" key="2">
    <source>
        <dbReference type="ARBA" id="ARBA00022737"/>
    </source>
</evidence>
<evidence type="ECO:0000259" key="7">
    <source>
        <dbReference type="PROSITE" id="PS50157"/>
    </source>
</evidence>
<evidence type="ECO:0000313" key="9">
    <source>
        <dbReference type="Proteomes" id="UP000749559"/>
    </source>
</evidence>
<keyword evidence="2" id="KW-0677">Repeat</keyword>
<feature type="non-terminal residue" evidence="8">
    <location>
        <position position="697"/>
    </location>
</feature>
<feature type="region of interest" description="Disordered" evidence="6">
    <location>
        <begin position="258"/>
        <end position="297"/>
    </location>
</feature>
<feature type="compositionally biased region" description="Polar residues" evidence="6">
    <location>
        <begin position="258"/>
        <end position="267"/>
    </location>
</feature>
<gene>
    <name evidence="8" type="ORF">OFUS_LOCUS26218</name>
</gene>
<keyword evidence="3 5" id="KW-0863">Zinc-finger</keyword>
<keyword evidence="4" id="KW-0862">Zinc</keyword>
<dbReference type="PROSITE" id="PS50157">
    <property type="entry name" value="ZINC_FINGER_C2H2_2"/>
    <property type="match status" value="1"/>
</dbReference>
<feature type="non-terminal residue" evidence="8">
    <location>
        <position position="1"/>
    </location>
</feature>
<evidence type="ECO:0000256" key="5">
    <source>
        <dbReference type="PROSITE-ProRule" id="PRU00042"/>
    </source>
</evidence>
<dbReference type="Proteomes" id="UP000749559">
    <property type="component" value="Unassembled WGS sequence"/>
</dbReference>
<dbReference type="GO" id="GO:0005634">
    <property type="term" value="C:nucleus"/>
    <property type="evidence" value="ECO:0007669"/>
    <property type="project" value="TreeGrafter"/>
</dbReference>
<comment type="caution">
    <text evidence="8">The sequence shown here is derived from an EMBL/GenBank/DDBJ whole genome shotgun (WGS) entry which is preliminary data.</text>
</comment>
<dbReference type="EMBL" id="CAIIXF020000012">
    <property type="protein sequence ID" value="CAH1802550.1"/>
    <property type="molecule type" value="Genomic_DNA"/>
</dbReference>
<feature type="compositionally biased region" description="Polar residues" evidence="6">
    <location>
        <begin position="571"/>
        <end position="588"/>
    </location>
</feature>
<feature type="compositionally biased region" description="Low complexity" evidence="6">
    <location>
        <begin position="288"/>
        <end position="297"/>
    </location>
</feature>
<protein>
    <recommendedName>
        <fullName evidence="7">C2H2-type domain-containing protein</fullName>
    </recommendedName>
</protein>
<name>A0A8S4QEE1_OWEFU</name>
<dbReference type="OrthoDB" id="4737882at2759"/>
<sequence length="697" mass="79397">SGETSIDIWSCSKCNNFSSILRENVVKHCRAAHERFKGSLPTKETKVFRNQDQECFRCHRLYKFSSSCKHGKTVNEKNESSTIEGPNKQIDFKIACNICNLKCSSMDSYKNHVQFHYKGTKILILYKCSKLCTYRSPNKLDVLKHRVKFHPRGKSLGSLTIDSIVVQGKLRDEPQAETKKPIQDDLQYKCEKCEFKTHSIDTLSLHTAYHAEDKNKQNNIEKKRFPANNSIQEDSTHVSPVNSGSVCFEASNIKVQTGEDTQTTNELSEPANEEKHSDYENSDDEAESTSSNSSRASKASFSATLKQLKVRRYFCKFCLFNNTSPKPVKTHIQAIHVDECQALLPFICPLCNQRFPSVFKARIHQKAKHQGLTPRVLLIPSIAMFHKDEIASETLEKRQVPSKKSRHKTFTSKVKKFSRRVSSPVIKKTIPKIKQCSVRLQRLPKDWKEVVPMLIRSNANVEVRVLPKTPNGDYMIPNENVFRVDIQCSECTFRTRIRHNLVRHLQQGHLGLQRRKTNKGICSKASSKDADLVERSEESQLIGDNTGHSFGALTKRFGDPVQNKSKPTDHNYLTRSSASPSRNVSQKDSILDIPENTVPQTISSCVAQCETEPVDIDETELIDCPLEDIMSHKCALENLDNKSAVERRQHVYFNHCSMKRFSCGYCGYKSGSENCILEHSQKWHPSLPQTLQKMPVT</sequence>
<dbReference type="GO" id="GO:0008270">
    <property type="term" value="F:zinc ion binding"/>
    <property type="evidence" value="ECO:0007669"/>
    <property type="project" value="UniProtKB-KW"/>
</dbReference>
<accession>A0A8S4QEE1</accession>
<dbReference type="SMART" id="SM00355">
    <property type="entry name" value="ZnF_C2H2"/>
    <property type="match status" value="8"/>
</dbReference>
<dbReference type="InterPro" id="IPR013087">
    <property type="entry name" value="Znf_C2H2_type"/>
</dbReference>
<dbReference type="PROSITE" id="PS00028">
    <property type="entry name" value="ZINC_FINGER_C2H2_1"/>
    <property type="match status" value="1"/>
</dbReference>
<dbReference type="GO" id="GO:0045944">
    <property type="term" value="P:positive regulation of transcription by RNA polymerase II"/>
    <property type="evidence" value="ECO:0007669"/>
    <property type="project" value="TreeGrafter"/>
</dbReference>
<evidence type="ECO:0000313" key="8">
    <source>
        <dbReference type="EMBL" id="CAH1802550.1"/>
    </source>
</evidence>
<keyword evidence="9" id="KW-1185">Reference proteome</keyword>
<dbReference type="PANTHER" id="PTHR24403">
    <property type="entry name" value="ZINC FINGER PROTEIN"/>
    <property type="match status" value="1"/>
</dbReference>